<dbReference type="RefSeq" id="WP_378529270.1">
    <property type="nucleotide sequence ID" value="NZ_JBHSBH010000002.1"/>
</dbReference>
<dbReference type="InterPro" id="IPR036661">
    <property type="entry name" value="Luciferase-like_sf"/>
</dbReference>
<feature type="domain" description="Luciferase-like" evidence="3">
    <location>
        <begin position="9"/>
        <end position="228"/>
    </location>
</feature>
<reference evidence="6" key="1">
    <citation type="journal article" date="2019" name="Int. J. Syst. Evol. Microbiol.">
        <title>The Global Catalogue of Microorganisms (GCM) 10K type strain sequencing project: providing services to taxonomists for standard genome sequencing and annotation.</title>
        <authorList>
            <consortium name="The Broad Institute Genomics Platform"/>
            <consortium name="The Broad Institute Genome Sequencing Center for Infectious Disease"/>
            <person name="Wu L."/>
            <person name="Ma J."/>
        </authorList>
    </citation>
    <scope>NUCLEOTIDE SEQUENCE [LARGE SCALE GENOMIC DNA]</scope>
    <source>
        <strain evidence="6">TBRC 1826</strain>
    </source>
</reference>
<dbReference type="SUPFAM" id="SSF51679">
    <property type="entry name" value="Bacterial luciferase-like"/>
    <property type="match status" value="1"/>
</dbReference>
<accession>A0ABV8FGB1</accession>
<evidence type="ECO:0000256" key="2">
    <source>
        <dbReference type="SAM" id="MobiDB-lite"/>
    </source>
</evidence>
<dbReference type="InterPro" id="IPR012312">
    <property type="entry name" value="Hemerythrin-like"/>
</dbReference>
<dbReference type="EMBL" id="JBHSBH010000002">
    <property type="protein sequence ID" value="MFC3994394.1"/>
    <property type="molecule type" value="Genomic_DNA"/>
</dbReference>
<dbReference type="PANTHER" id="PTHR43244">
    <property type="match status" value="1"/>
</dbReference>
<evidence type="ECO:0000259" key="3">
    <source>
        <dbReference type="Pfam" id="PF00296"/>
    </source>
</evidence>
<feature type="domain" description="Hemerythrin-like" evidence="4">
    <location>
        <begin position="373"/>
        <end position="514"/>
    </location>
</feature>
<feature type="compositionally biased region" description="Pro residues" evidence="2">
    <location>
        <begin position="303"/>
        <end position="315"/>
    </location>
</feature>
<feature type="region of interest" description="Disordered" evidence="2">
    <location>
        <begin position="294"/>
        <end position="370"/>
    </location>
</feature>
<dbReference type="Pfam" id="PF00296">
    <property type="entry name" value="Bac_luciferase"/>
    <property type="match status" value="1"/>
</dbReference>
<dbReference type="PANTHER" id="PTHR43244:SF1">
    <property type="entry name" value="5,10-METHYLENETETRAHYDROMETHANOPTERIN REDUCTASE"/>
    <property type="match status" value="1"/>
</dbReference>
<comment type="caution">
    <text evidence="5">The sequence shown here is derived from an EMBL/GenBank/DDBJ whole genome shotgun (WGS) entry which is preliminary data.</text>
</comment>
<dbReference type="InterPro" id="IPR011251">
    <property type="entry name" value="Luciferase-like_dom"/>
</dbReference>
<dbReference type="CDD" id="cd01097">
    <property type="entry name" value="Tetrahydromethanopterin_reductase"/>
    <property type="match status" value="1"/>
</dbReference>
<evidence type="ECO:0000256" key="1">
    <source>
        <dbReference type="ARBA" id="ARBA00023002"/>
    </source>
</evidence>
<gene>
    <name evidence="5" type="ORF">ACFOVU_00590</name>
</gene>
<evidence type="ECO:0000313" key="5">
    <source>
        <dbReference type="EMBL" id="MFC3994394.1"/>
    </source>
</evidence>
<keyword evidence="6" id="KW-1185">Reference proteome</keyword>
<protein>
    <submittedName>
        <fullName evidence="5">LLM class flavin-dependent oxidoreductase</fullName>
    </submittedName>
</protein>
<dbReference type="CDD" id="cd12108">
    <property type="entry name" value="Hr-like"/>
    <property type="match status" value="1"/>
</dbReference>
<dbReference type="Gene3D" id="3.20.20.30">
    <property type="entry name" value="Luciferase-like domain"/>
    <property type="match status" value="1"/>
</dbReference>
<dbReference type="InterPro" id="IPR050564">
    <property type="entry name" value="F420-G6PD/mer"/>
</dbReference>
<sequence>MPDYGHDLRFGIFLTPAAERADTLVPLARLAERLGLDSVSVQDHPYQPAFLDTWTLLSVLAARTSRIRLFPNVANLPLRPPAVLARSAASLDILSGGRVELGLGAGSFWDAIAANGGPRRAPGESVEALEEAIAVIRALWTPGRAARVAGTHYRLDGAKPGPFPAHDMGIRLGAYKKRMLRLTGRAADGWLPSSPYAPPERLAEMNAVIDDAAREAGRDPAAIRRTYNIAGSFSGPGTEFLQGPPHVWVEQLAELALTEGIGEFVIMADADDDAFLRRFADEVAPAVRELVAAERSAATDPVPTEPPRQPAPPRPAAAAQPESGPAPAGVRPTPPPEARLSAESVWDESTRPRGPVADGGPLPAEANPSGRHLIDVHDHLRNELERLRDLIRRVAEGDADVAAARDMIATMALRQNSWTLGTYCASYCRVVTTHHTLEDRSVFPWLRKADPRLEPVIDRLAEEHETIAGVLERVDAALVAMVTGPGRIGAVQDAVDLLTDVLLSHLSYEERELVEPLGRHGFSDAIR</sequence>
<dbReference type="Pfam" id="PF01814">
    <property type="entry name" value="Hemerythrin"/>
    <property type="match status" value="1"/>
</dbReference>
<evidence type="ECO:0000259" key="4">
    <source>
        <dbReference type="Pfam" id="PF01814"/>
    </source>
</evidence>
<dbReference type="Proteomes" id="UP001595847">
    <property type="component" value="Unassembled WGS sequence"/>
</dbReference>
<keyword evidence="1" id="KW-0560">Oxidoreductase</keyword>
<evidence type="ECO:0000313" key="6">
    <source>
        <dbReference type="Proteomes" id="UP001595847"/>
    </source>
</evidence>
<dbReference type="Gene3D" id="1.20.120.520">
    <property type="entry name" value="nmb1532 protein domain like"/>
    <property type="match status" value="1"/>
</dbReference>
<organism evidence="5 6">
    <name type="scientific">Nocardiopsis sediminis</name>
    <dbReference type="NCBI Taxonomy" id="1778267"/>
    <lineage>
        <taxon>Bacteria</taxon>
        <taxon>Bacillati</taxon>
        <taxon>Actinomycetota</taxon>
        <taxon>Actinomycetes</taxon>
        <taxon>Streptosporangiales</taxon>
        <taxon>Nocardiopsidaceae</taxon>
        <taxon>Nocardiopsis</taxon>
    </lineage>
</organism>
<name>A0ABV8FGB1_9ACTN</name>
<proteinExistence type="predicted"/>
<feature type="compositionally biased region" description="Low complexity" evidence="2">
    <location>
        <begin position="316"/>
        <end position="331"/>
    </location>
</feature>